<keyword evidence="3" id="KW-0472">Membrane</keyword>
<dbReference type="RefSeq" id="WP_187787092.1">
    <property type="nucleotide sequence ID" value="NZ_JACTVA010000086.1"/>
</dbReference>
<organism evidence="6 7">
    <name type="scientific">Teichococcus aerophilus</name>
    <dbReference type="NCBI Taxonomy" id="1224513"/>
    <lineage>
        <taxon>Bacteria</taxon>
        <taxon>Pseudomonadati</taxon>
        <taxon>Pseudomonadota</taxon>
        <taxon>Alphaproteobacteria</taxon>
        <taxon>Acetobacterales</taxon>
        <taxon>Roseomonadaceae</taxon>
        <taxon>Roseomonas</taxon>
    </lineage>
</organism>
<protein>
    <submittedName>
        <fullName evidence="6">DUF4214 domain-containing protein</fullName>
    </submittedName>
</protein>
<dbReference type="PANTHER" id="PTHR24028">
    <property type="entry name" value="CADHERIN-87A"/>
    <property type="match status" value="1"/>
</dbReference>
<evidence type="ECO:0000313" key="7">
    <source>
        <dbReference type="Proteomes" id="UP000626026"/>
    </source>
</evidence>
<evidence type="ECO:0000256" key="3">
    <source>
        <dbReference type="ARBA" id="ARBA00022989"/>
    </source>
</evidence>
<evidence type="ECO:0000313" key="6">
    <source>
        <dbReference type="EMBL" id="MBC9209972.1"/>
    </source>
</evidence>
<dbReference type="InterPro" id="IPR011049">
    <property type="entry name" value="Serralysin-like_metalloprot_C"/>
</dbReference>
<dbReference type="Gene3D" id="1.10.3130.20">
    <property type="entry name" value="Phycobilisome linker domain"/>
    <property type="match status" value="3"/>
</dbReference>
<dbReference type="SUPFAM" id="SSF51120">
    <property type="entry name" value="beta-Roll"/>
    <property type="match status" value="1"/>
</dbReference>
<sequence length="1465" mass="158040">MDFSELMGTLCPAGACSACAGCSTQLRSYVENADAYKNDPAIKKSAYSPAKAPLEVASVLYESWEAAYWTGGKLSKPTVVTYYFSDKHADFHGNVSGVIYTSTGTSYTWQEQWKEAIRLAAAVHNSASGLMLIEVDDPSMADITWRIEEMVEASGLGLVMAPGPTAFNGDIWINAKYIDQLQKMDLMPGGQGFEFLIHEFGHAIGMNHLYAGRYVLPNVEFNRSVSIMTHEEDPTGLMHSLSAIDIGALSYVYGTNAQKNAAPVQWEQLSGGGLKSVGSDAGNTIVGIAAKDWEVGGAGNDKLNGGEGDDFLDPGLGQDIVLGGAGTDTLIVSVRMRVLLQNPEYLIFRDNTMQTGDQSGKEGVFKNGANAIAFTGIEKIQFLDGILDLRDRTWSIFKESDFVNRAVKVVTGSDANDLQLKAYAEAVQLGGKSEAEVLSRIISDYQASRPLMNDREFVQLIVRNSYGDLENNHFVDGLIKGLQQGLWTRDSLALTFANSAEVLGSEAALSNIMAARLPRNADNIITVTSERAYEGTSANDVFIAQSGGGFLKGNGGHDQLFVSTLRPVNLDTILKLGENGTGEGKSGSLYLDGKFVQFESIEEVRFLNGSINFNGDSVAAKITRAFLTSVGHAPDAEKLADLVRLVSAGNETIQTIAQDLVRSPEFAKMYASIVGSTASEAVLLRGDFIKHIWQVALGREPTKTEMNQWQDILSNQGHAYTGYLIDVLTSSIEGKAHFASTIAAGIWVPDEAGADVSRIFHGVIGRLPLETELGPLTWKVVVGGESYIDIAKHLLDLVFPSSDSALSFVNSASHKILGHSVDQHTAEVWGQKIASGVVDRAEFVLTLINEPSHYGEWLGHVSAANGAIAEAATEIQLISSQLFENDPGAVIGHLLWEQSSIGEVKYTVDDPRFEIDGHGQIRLRQGVFVDHESTSKIILTVTATDAFMLPHKKAFVVEVLDVNEVPSALTLSGTSVRENEKGAVIGVLGYSDPDKNEVVRYSLSDSRFEVVDGKLALKAGIALDFESQAVIPLSITATDKSGLSTSRDVNIQVIDVNEAPSHIKFGEFRIYSQVGGVSMGLISVTDPDFGDRLSISLSDDRMEVVNGIMKLKNGLSFDNINDEIYKVNITVTDLSGLESYRNVDFTVFGAKPPQYLHQGGSVAGFSLSDGLAVRSLTVMSDIHSISSISGVLSVHLNDGNVVSFGKEVEAIKLGDGEVNFSGSSHPAQVMMMYEGLLGRTADKVGLNFWSGHLQDGDQASSVAASIMSSGEFQTRSGNLTDENFVKYLYGGILGRAADEGGLMSHVSNLQHGVTRENLVSNFVNSREAINKFEASNPNGVWTVDSNARSIHMLYDAILDRAVDEGGLQTWTSALKNGWDIKSIAGALLNSSEFNESHHGISDQDFVALIYHNALERSPDQTGFSFWSDKLSTHSVSREDVAVIIGTSAEQTAQFDLHPVSDIFGI</sequence>
<comment type="subcellular location">
    <subcellularLocation>
        <location evidence="1">Membrane</location>
        <topology evidence="1">Single-pass membrane protein</topology>
    </subcellularLocation>
</comment>
<dbReference type="Gene3D" id="3.40.390.10">
    <property type="entry name" value="Collagenase (Catalytic Domain)"/>
    <property type="match status" value="1"/>
</dbReference>
<dbReference type="InterPro" id="IPR038255">
    <property type="entry name" value="PBS_linker_sf"/>
</dbReference>
<evidence type="ECO:0000256" key="2">
    <source>
        <dbReference type="ARBA" id="ARBA00022692"/>
    </source>
</evidence>
<dbReference type="SUPFAM" id="SSF55486">
    <property type="entry name" value="Metalloproteases ('zincins'), catalytic domain"/>
    <property type="match status" value="1"/>
</dbReference>
<dbReference type="EMBL" id="JACTVA010000086">
    <property type="protein sequence ID" value="MBC9209972.1"/>
    <property type="molecule type" value="Genomic_DNA"/>
</dbReference>
<dbReference type="Pfam" id="PF13946">
    <property type="entry name" value="DUF4214"/>
    <property type="match status" value="2"/>
</dbReference>
<dbReference type="InterPro" id="IPR001343">
    <property type="entry name" value="Hemolysn_Ca-bd"/>
</dbReference>
<comment type="caution">
    <text evidence="6">The sequence shown here is derived from an EMBL/GenBank/DDBJ whole genome shotgun (WGS) entry which is preliminary data.</text>
</comment>
<dbReference type="InterPro" id="IPR050174">
    <property type="entry name" value="Protocadherin/Cadherin-CA"/>
</dbReference>
<evidence type="ECO:0000259" key="5">
    <source>
        <dbReference type="PROSITE" id="PS50268"/>
    </source>
</evidence>
<accession>A0ABR7RTS5</accession>
<evidence type="ECO:0000256" key="1">
    <source>
        <dbReference type="ARBA" id="ARBA00004167"/>
    </source>
</evidence>
<gene>
    <name evidence="6" type="ORF">IBL26_24275</name>
</gene>
<name>A0ABR7RTS5_9PROT</name>
<keyword evidence="3" id="KW-1133">Transmembrane helix</keyword>
<keyword evidence="4" id="KW-0325">Glycoprotein</keyword>
<evidence type="ECO:0000256" key="4">
    <source>
        <dbReference type="ARBA" id="ARBA00023180"/>
    </source>
</evidence>
<dbReference type="InterPro" id="IPR015919">
    <property type="entry name" value="Cadherin-like_sf"/>
</dbReference>
<dbReference type="SMART" id="SM00112">
    <property type="entry name" value="CA"/>
    <property type="match status" value="2"/>
</dbReference>
<dbReference type="CDD" id="cd11304">
    <property type="entry name" value="Cadherin_repeat"/>
    <property type="match status" value="2"/>
</dbReference>
<dbReference type="Gene3D" id="2.150.10.10">
    <property type="entry name" value="Serralysin-like metalloprotease, C-terminal"/>
    <property type="match status" value="1"/>
</dbReference>
<dbReference type="PANTHER" id="PTHR24028:SF328">
    <property type="entry name" value="CADHERIN-3"/>
    <property type="match status" value="1"/>
</dbReference>
<dbReference type="PRINTS" id="PR00313">
    <property type="entry name" value="CABNDNGRPT"/>
</dbReference>
<dbReference type="Pfam" id="PF00353">
    <property type="entry name" value="HemolysinCabind"/>
    <property type="match status" value="1"/>
</dbReference>
<dbReference type="InterPro" id="IPR002126">
    <property type="entry name" value="Cadherin-like_dom"/>
</dbReference>
<dbReference type="PROSITE" id="PS50268">
    <property type="entry name" value="CADHERIN_2"/>
    <property type="match status" value="1"/>
</dbReference>
<feature type="domain" description="Cadherin" evidence="5">
    <location>
        <begin position="982"/>
        <end position="1062"/>
    </location>
</feature>
<proteinExistence type="predicted"/>
<dbReference type="Gene3D" id="2.60.40.60">
    <property type="entry name" value="Cadherins"/>
    <property type="match status" value="1"/>
</dbReference>
<reference evidence="6 7" key="1">
    <citation type="journal article" date="2013" name="Int. J. Syst. Evol. Microbiol.">
        <title>Roseomonas aerophila sp. nov., isolated from air.</title>
        <authorList>
            <person name="Kim S.J."/>
            <person name="Weon H.Y."/>
            <person name="Ahn J.H."/>
            <person name="Hong S.B."/>
            <person name="Seok S.J."/>
            <person name="Whang K.S."/>
            <person name="Kwon S.W."/>
        </authorList>
    </citation>
    <scope>NUCLEOTIDE SEQUENCE [LARGE SCALE GENOMIC DNA]</scope>
    <source>
        <strain evidence="6 7">NBRC 108923</strain>
    </source>
</reference>
<dbReference type="InterPro" id="IPR024079">
    <property type="entry name" value="MetalloPept_cat_dom_sf"/>
</dbReference>
<dbReference type="SUPFAM" id="SSF49313">
    <property type="entry name" value="Cadherin-like"/>
    <property type="match status" value="1"/>
</dbReference>
<dbReference type="InterPro" id="IPR025282">
    <property type="entry name" value="DUF4214"/>
</dbReference>
<keyword evidence="2" id="KW-0812">Transmembrane</keyword>
<keyword evidence="7" id="KW-1185">Reference proteome</keyword>
<dbReference type="Proteomes" id="UP000626026">
    <property type="component" value="Unassembled WGS sequence"/>
</dbReference>